<evidence type="ECO:0000256" key="4">
    <source>
        <dbReference type="ARBA" id="ARBA00022503"/>
    </source>
</evidence>
<sequence length="287" mass="31150">MRRSRPLLNLLSPPSVGLLGAPLNKGQPHLGVEQGPSLIRGVGIVEQLQRRGCQVQDFGDLEFESFPDDITEGGAKNPRSVGSATLRLSQEVQRIKRAGLMALVLGGDHSLSLGSVHGHSAVMGDLSVVWVDAHADINTPLSSGTGNMHGQPVGLLLRELQDKVPPLPGLSWLTPCLWAKNLLYIGLRDVDPGEHFILKNLGVKFFSMSDVDRMGINRVLEETCDHLLRSQKPLHLSFDVDALDPSETPATGTPVRGGLSLREGLTITEALHETGETRTRTRRDHLC</sequence>
<dbReference type="PROSITE" id="PS01053">
    <property type="entry name" value="ARGINASE_1"/>
    <property type="match status" value="1"/>
</dbReference>
<evidence type="ECO:0000256" key="2">
    <source>
        <dbReference type="ARBA" id="ARBA00012168"/>
    </source>
</evidence>
<dbReference type="InterPro" id="IPR006035">
    <property type="entry name" value="Ureohydrolase"/>
</dbReference>
<keyword evidence="4 11" id="KW-0056">Arginine metabolism</keyword>
<dbReference type="EMBL" id="OZ035834">
    <property type="protein sequence ID" value="CAL1575429.1"/>
    <property type="molecule type" value="Genomic_DNA"/>
</dbReference>
<organism evidence="12 13">
    <name type="scientific">Knipowitschia caucasica</name>
    <name type="common">Caucasian dwarf goby</name>
    <name type="synonym">Pomatoschistus caucasicus</name>
    <dbReference type="NCBI Taxonomy" id="637954"/>
    <lineage>
        <taxon>Eukaryota</taxon>
        <taxon>Metazoa</taxon>
        <taxon>Chordata</taxon>
        <taxon>Craniata</taxon>
        <taxon>Vertebrata</taxon>
        <taxon>Euteleostomi</taxon>
        <taxon>Actinopterygii</taxon>
        <taxon>Neopterygii</taxon>
        <taxon>Teleostei</taxon>
        <taxon>Neoteleostei</taxon>
        <taxon>Acanthomorphata</taxon>
        <taxon>Gobiaria</taxon>
        <taxon>Gobiiformes</taxon>
        <taxon>Gobioidei</taxon>
        <taxon>Gobiidae</taxon>
        <taxon>Gobiinae</taxon>
        <taxon>Knipowitschia</taxon>
    </lineage>
</organism>
<dbReference type="PANTHER" id="PTHR43782:SF2">
    <property type="entry name" value="ARGINASE-1"/>
    <property type="match status" value="1"/>
</dbReference>
<comment type="catalytic activity">
    <reaction evidence="8 11">
        <text>L-arginine + H2O = urea + L-ornithine</text>
        <dbReference type="Rhea" id="RHEA:20569"/>
        <dbReference type="ChEBI" id="CHEBI:15377"/>
        <dbReference type="ChEBI" id="CHEBI:16199"/>
        <dbReference type="ChEBI" id="CHEBI:32682"/>
        <dbReference type="ChEBI" id="CHEBI:46911"/>
        <dbReference type="EC" id="3.5.3.1"/>
    </reaction>
</comment>
<evidence type="ECO:0000256" key="8">
    <source>
        <dbReference type="ARBA" id="ARBA00047391"/>
    </source>
</evidence>
<evidence type="ECO:0000256" key="7">
    <source>
        <dbReference type="ARBA" id="ARBA00023211"/>
    </source>
</evidence>
<dbReference type="PANTHER" id="PTHR43782">
    <property type="entry name" value="ARGINASE"/>
    <property type="match status" value="1"/>
</dbReference>
<evidence type="ECO:0000256" key="6">
    <source>
        <dbReference type="ARBA" id="ARBA00022801"/>
    </source>
</evidence>
<keyword evidence="7 11" id="KW-0464">Manganese</keyword>
<evidence type="ECO:0000256" key="11">
    <source>
        <dbReference type="RuleBase" id="RU361159"/>
    </source>
</evidence>
<reference evidence="12 13" key="1">
    <citation type="submission" date="2024-04" db="EMBL/GenBank/DDBJ databases">
        <authorList>
            <person name="Waldvogel A.-M."/>
            <person name="Schoenle A."/>
        </authorList>
    </citation>
    <scope>NUCLEOTIDE SEQUENCE [LARGE SCALE GENOMIC DNA]</scope>
</reference>
<dbReference type="PRINTS" id="PR00116">
    <property type="entry name" value="ARGINASE"/>
</dbReference>
<keyword evidence="5 11" id="KW-0479">Metal-binding</keyword>
<evidence type="ECO:0000313" key="12">
    <source>
        <dbReference type="EMBL" id="CAL1575429.1"/>
    </source>
</evidence>
<comment type="cofactor">
    <cofactor evidence="11">
        <name>Mn(2+)</name>
        <dbReference type="ChEBI" id="CHEBI:29035"/>
    </cofactor>
    <text evidence="11">Binds 2 manganese ions per subunit.</text>
</comment>
<dbReference type="InterPro" id="IPR014033">
    <property type="entry name" value="Arginase"/>
</dbReference>
<dbReference type="InterPro" id="IPR020855">
    <property type="entry name" value="Ureohydrolase_Mn_BS"/>
</dbReference>
<dbReference type="AlphaFoldDB" id="A0AAV2JCY2"/>
<dbReference type="GO" id="GO:0030145">
    <property type="term" value="F:manganese ion binding"/>
    <property type="evidence" value="ECO:0007669"/>
    <property type="project" value="TreeGrafter"/>
</dbReference>
<protein>
    <recommendedName>
        <fullName evidence="2 11">Arginase</fullName>
        <ecNumber evidence="2 11">3.5.3.1</ecNumber>
    </recommendedName>
</protein>
<dbReference type="CDD" id="cd09989">
    <property type="entry name" value="Arginase"/>
    <property type="match status" value="1"/>
</dbReference>
<keyword evidence="6 10" id="KW-0378">Hydrolase</keyword>
<comment type="similarity">
    <text evidence="9 10">Belongs to the arginase family.</text>
</comment>
<evidence type="ECO:0000256" key="5">
    <source>
        <dbReference type="ARBA" id="ARBA00022723"/>
    </source>
</evidence>
<comment type="pathway">
    <text evidence="1 11">Nitrogen metabolism; urea cycle; L-ornithine and urea from L-arginine: step 1/1.</text>
</comment>
<dbReference type="Proteomes" id="UP001497482">
    <property type="component" value="Chromosome 12"/>
</dbReference>
<dbReference type="NCBIfam" id="TIGR01229">
    <property type="entry name" value="rocF_arginase"/>
    <property type="match status" value="1"/>
</dbReference>
<dbReference type="GO" id="GO:0005829">
    <property type="term" value="C:cytosol"/>
    <property type="evidence" value="ECO:0007669"/>
    <property type="project" value="TreeGrafter"/>
</dbReference>
<proteinExistence type="inferred from homology"/>
<accession>A0AAV2JCY2</accession>
<keyword evidence="13" id="KW-1185">Reference proteome</keyword>
<dbReference type="FunFam" id="3.40.800.10:FF:000012">
    <property type="entry name" value="Arginase"/>
    <property type="match status" value="1"/>
</dbReference>
<evidence type="ECO:0000256" key="1">
    <source>
        <dbReference type="ARBA" id="ARBA00005098"/>
    </source>
</evidence>
<dbReference type="SUPFAM" id="SSF52768">
    <property type="entry name" value="Arginase/deacetylase"/>
    <property type="match status" value="1"/>
</dbReference>
<evidence type="ECO:0000256" key="3">
    <source>
        <dbReference type="ARBA" id="ARBA00022436"/>
    </source>
</evidence>
<keyword evidence="3 11" id="KW-0835">Urea cycle</keyword>
<name>A0AAV2JCY2_KNICA</name>
<dbReference type="GO" id="GO:0006525">
    <property type="term" value="P:arginine metabolic process"/>
    <property type="evidence" value="ECO:0007669"/>
    <property type="project" value="UniProtKB-KW"/>
</dbReference>
<dbReference type="Pfam" id="PF00491">
    <property type="entry name" value="Arginase"/>
    <property type="match status" value="1"/>
</dbReference>
<dbReference type="InterPro" id="IPR023696">
    <property type="entry name" value="Ureohydrolase_dom_sf"/>
</dbReference>
<evidence type="ECO:0000256" key="9">
    <source>
        <dbReference type="PROSITE-ProRule" id="PRU00742"/>
    </source>
</evidence>
<dbReference type="Gene3D" id="3.40.800.10">
    <property type="entry name" value="Ureohydrolase domain"/>
    <property type="match status" value="1"/>
</dbReference>
<gene>
    <name evidence="12" type="ORF">KC01_LOCUS7009</name>
</gene>
<evidence type="ECO:0000313" key="13">
    <source>
        <dbReference type="Proteomes" id="UP001497482"/>
    </source>
</evidence>
<dbReference type="GO" id="GO:0004053">
    <property type="term" value="F:arginase activity"/>
    <property type="evidence" value="ECO:0007669"/>
    <property type="project" value="UniProtKB-EC"/>
</dbReference>
<dbReference type="EC" id="3.5.3.1" evidence="2 11"/>
<dbReference type="PROSITE" id="PS51409">
    <property type="entry name" value="ARGINASE_2"/>
    <property type="match status" value="1"/>
</dbReference>
<evidence type="ECO:0000256" key="10">
    <source>
        <dbReference type="RuleBase" id="RU003684"/>
    </source>
</evidence>
<dbReference type="GO" id="GO:0000050">
    <property type="term" value="P:urea cycle"/>
    <property type="evidence" value="ECO:0007669"/>
    <property type="project" value="UniProtKB-KW"/>
</dbReference>
<dbReference type="GO" id="GO:0005634">
    <property type="term" value="C:nucleus"/>
    <property type="evidence" value="ECO:0007669"/>
    <property type="project" value="TreeGrafter"/>
</dbReference>